<protein>
    <submittedName>
        <fullName evidence="1">Response regulator</fullName>
    </submittedName>
</protein>
<sequence length="225" mass="26005">MKLLYAEDEKQLSRAISTILEYSGYEVDNAFDGEEALNLAINNNYDVIILDIMMPKLDGIQVLKEIRNKNISTPIIMVTAKSENEDKINGLDSGADDYLAKPFQTNELIARIKALIRRNNKFIETYNFGDVLYNIADSKLEKENKSLILNKEEVKILNKFITNIDGKIEIEQLLSTLKYENKEENHSKIRLYIAYINKKFQELESDFEIYGDIEYGFKLGIKNVQ</sequence>
<name>A0AC61MSZ3_9FIRM</name>
<evidence type="ECO:0000313" key="1">
    <source>
        <dbReference type="EMBL" id="QQK08676.1"/>
    </source>
</evidence>
<proteinExistence type="predicted"/>
<organism evidence="1 2">
    <name type="scientific">Miniphocaeibacter halophilus</name>
    <dbReference type="NCBI Taxonomy" id="2931922"/>
    <lineage>
        <taxon>Bacteria</taxon>
        <taxon>Bacillati</taxon>
        <taxon>Bacillota</taxon>
        <taxon>Tissierellia</taxon>
        <taxon>Tissierellales</taxon>
        <taxon>Peptoniphilaceae</taxon>
        <taxon>Miniphocaeibacter</taxon>
    </lineage>
</organism>
<evidence type="ECO:0000313" key="2">
    <source>
        <dbReference type="Proteomes" id="UP000595814"/>
    </source>
</evidence>
<keyword evidence="2" id="KW-1185">Reference proteome</keyword>
<dbReference type="Proteomes" id="UP000595814">
    <property type="component" value="Chromosome"/>
</dbReference>
<gene>
    <name evidence="1" type="ORF">JFY71_03805</name>
</gene>
<reference evidence="1 2" key="1">
    <citation type="journal article" date="2022" name="Int. J. Syst. Evol. Microbiol.">
        <title>Miniphocaeibacter halophilus sp. nov., an ammonium-tolerant acetate-producing bacterium isolated from a biogas system.</title>
        <authorList>
            <person name="Schnurer A."/>
            <person name="Singh A."/>
            <person name="Bi S."/>
            <person name="Qiao W."/>
            <person name="Westerholm M."/>
        </authorList>
    </citation>
    <scope>NUCLEOTIDE SEQUENCE [LARGE SCALE GENOMIC DNA]</scope>
    <source>
        <strain evidence="1 2">AMB_01</strain>
    </source>
</reference>
<accession>A0AC61MSZ3</accession>
<dbReference type="EMBL" id="CP066744">
    <property type="protein sequence ID" value="QQK08676.1"/>
    <property type="molecule type" value="Genomic_DNA"/>
</dbReference>